<feature type="compositionally biased region" description="Low complexity" evidence="1">
    <location>
        <begin position="30"/>
        <end position="47"/>
    </location>
</feature>
<evidence type="ECO:0000256" key="1">
    <source>
        <dbReference type="SAM" id="MobiDB-lite"/>
    </source>
</evidence>
<dbReference type="AlphaFoldDB" id="D5RIL2"/>
<comment type="caution">
    <text evidence="2">The sequence shown here is derived from an EMBL/GenBank/DDBJ whole genome shotgun (WGS) entry which is preliminary data.</text>
</comment>
<reference evidence="2 3" key="1">
    <citation type="submission" date="2010-04" db="EMBL/GenBank/DDBJ databases">
        <authorList>
            <person name="Qin X."/>
            <person name="Bachman B."/>
            <person name="Battles P."/>
            <person name="Bell A."/>
            <person name="Bess C."/>
            <person name="Bickham C."/>
            <person name="Chaboub L."/>
            <person name="Chen D."/>
            <person name="Coyle M."/>
            <person name="Deiros D.R."/>
            <person name="Dinh H."/>
            <person name="Forbes L."/>
            <person name="Fowler G."/>
            <person name="Francisco L."/>
            <person name="Fu Q."/>
            <person name="Gubbala S."/>
            <person name="Hale W."/>
            <person name="Han Y."/>
            <person name="Hemphill L."/>
            <person name="Highlander S.K."/>
            <person name="Hirani K."/>
            <person name="Hogues M."/>
            <person name="Jackson L."/>
            <person name="Jakkamsetti A."/>
            <person name="Javaid M."/>
            <person name="Jiang H."/>
            <person name="Korchina V."/>
            <person name="Kovar C."/>
            <person name="Lara F."/>
            <person name="Lee S."/>
            <person name="Mata R."/>
            <person name="Mathew T."/>
            <person name="Moen C."/>
            <person name="Morales K."/>
            <person name="Munidasa M."/>
            <person name="Nazareth L."/>
            <person name="Ngo R."/>
            <person name="Nguyen L."/>
            <person name="Okwuonu G."/>
            <person name="Ongeri F."/>
            <person name="Patil S."/>
            <person name="Petrosino J."/>
            <person name="Pham C."/>
            <person name="Pham P."/>
            <person name="Pu L.-L."/>
            <person name="Puazo M."/>
            <person name="Raj R."/>
            <person name="Reid J."/>
            <person name="Rouhana J."/>
            <person name="Saada N."/>
            <person name="Shang Y."/>
            <person name="Simmons D."/>
            <person name="Thornton R."/>
            <person name="Warren J."/>
            <person name="Weissenberger G."/>
            <person name="Zhang J."/>
            <person name="Zhang L."/>
            <person name="Zhou C."/>
            <person name="Zhu D."/>
            <person name="Muzny D."/>
            <person name="Worley K."/>
            <person name="Gibbs R."/>
        </authorList>
    </citation>
    <scope>NUCLEOTIDE SEQUENCE [LARGE SCALE GENOMIC DNA]</scope>
    <source>
        <strain evidence="2 3">ATCC 49957</strain>
    </source>
</reference>
<accession>D5RIL2</accession>
<evidence type="ECO:0000313" key="2">
    <source>
        <dbReference type="EMBL" id="EFH12866.1"/>
    </source>
</evidence>
<dbReference type="Proteomes" id="UP000005324">
    <property type="component" value="Unassembled WGS sequence"/>
</dbReference>
<feature type="region of interest" description="Disordered" evidence="1">
    <location>
        <begin position="1"/>
        <end position="59"/>
    </location>
</feature>
<feature type="compositionally biased region" description="Pro residues" evidence="1">
    <location>
        <begin position="20"/>
        <end position="29"/>
    </location>
</feature>
<proteinExistence type="predicted"/>
<protein>
    <submittedName>
        <fullName evidence="2">Uncharacterized protein</fullName>
    </submittedName>
</protein>
<evidence type="ECO:0000313" key="3">
    <source>
        <dbReference type="Proteomes" id="UP000005324"/>
    </source>
</evidence>
<organism evidence="2 3">
    <name type="scientific">Pseudoroseomonas cervicalis ATCC 49957</name>
    <dbReference type="NCBI Taxonomy" id="525371"/>
    <lineage>
        <taxon>Bacteria</taxon>
        <taxon>Pseudomonadati</taxon>
        <taxon>Pseudomonadota</taxon>
        <taxon>Alphaproteobacteria</taxon>
        <taxon>Acetobacterales</taxon>
        <taxon>Roseomonadaceae</taxon>
        <taxon>Roseomonas</taxon>
    </lineage>
</organism>
<gene>
    <name evidence="2" type="ORF">HMPREF0731_0922</name>
</gene>
<sequence length="59" mass="6210">MTLFLSPGIPIASPGELRPVPRPPFPIRPALPRSAGRCRMGRAPAAPARRRACPSIPAG</sequence>
<keyword evidence="3" id="KW-1185">Reference proteome</keyword>
<dbReference type="EMBL" id="ADVL01000157">
    <property type="protein sequence ID" value="EFH12866.1"/>
    <property type="molecule type" value="Genomic_DNA"/>
</dbReference>
<name>D5RIL2_9PROT</name>
<dbReference type="HOGENOM" id="CLU_2957795_0_0_5"/>